<dbReference type="GO" id="GO:0003676">
    <property type="term" value="F:nucleic acid binding"/>
    <property type="evidence" value="ECO:0007669"/>
    <property type="project" value="InterPro"/>
</dbReference>
<name>A0A811N8F4_9POAL</name>
<keyword evidence="2" id="KW-0804">Transcription</keyword>
<proteinExistence type="inferred from homology"/>
<feature type="region of interest" description="Disordered" evidence="4">
    <location>
        <begin position="1"/>
        <end position="29"/>
    </location>
</feature>
<dbReference type="FunFam" id="1.25.70.10:FF:000001">
    <property type="entry name" value="Mitochondrial transcription termination factor-like"/>
    <property type="match status" value="1"/>
</dbReference>
<dbReference type="GO" id="GO:0006353">
    <property type="term" value="P:DNA-templated transcription termination"/>
    <property type="evidence" value="ECO:0007669"/>
    <property type="project" value="UniProtKB-KW"/>
</dbReference>
<dbReference type="Pfam" id="PF02536">
    <property type="entry name" value="mTERF"/>
    <property type="match status" value="1"/>
</dbReference>
<keyword evidence="3" id="KW-0809">Transit peptide</keyword>
<evidence type="ECO:0000256" key="4">
    <source>
        <dbReference type="SAM" id="MobiDB-lite"/>
    </source>
</evidence>
<evidence type="ECO:0000256" key="2">
    <source>
        <dbReference type="ARBA" id="ARBA00022472"/>
    </source>
</evidence>
<dbReference type="Gene3D" id="1.25.70.10">
    <property type="entry name" value="Transcription termination factor 3, mitochondrial"/>
    <property type="match status" value="1"/>
</dbReference>
<comment type="caution">
    <text evidence="5">The sequence shown here is derived from an EMBL/GenBank/DDBJ whole genome shotgun (WGS) entry which is preliminary data.</text>
</comment>
<evidence type="ECO:0000256" key="1">
    <source>
        <dbReference type="ARBA" id="ARBA00007692"/>
    </source>
</evidence>
<evidence type="ECO:0000256" key="3">
    <source>
        <dbReference type="ARBA" id="ARBA00022946"/>
    </source>
</evidence>
<organism evidence="5 6">
    <name type="scientific">Miscanthus lutarioriparius</name>
    <dbReference type="NCBI Taxonomy" id="422564"/>
    <lineage>
        <taxon>Eukaryota</taxon>
        <taxon>Viridiplantae</taxon>
        <taxon>Streptophyta</taxon>
        <taxon>Embryophyta</taxon>
        <taxon>Tracheophyta</taxon>
        <taxon>Spermatophyta</taxon>
        <taxon>Magnoliopsida</taxon>
        <taxon>Liliopsida</taxon>
        <taxon>Poales</taxon>
        <taxon>Poaceae</taxon>
        <taxon>PACMAD clade</taxon>
        <taxon>Panicoideae</taxon>
        <taxon>Andropogonodae</taxon>
        <taxon>Andropogoneae</taxon>
        <taxon>Saccharinae</taxon>
        <taxon>Miscanthus</taxon>
    </lineage>
</organism>
<dbReference type="PANTHER" id="PTHR13068:SF102">
    <property type="entry name" value="OS11G0246100 PROTEIN"/>
    <property type="match status" value="1"/>
</dbReference>
<dbReference type="PANTHER" id="PTHR13068">
    <property type="entry name" value="CGI-12 PROTEIN-RELATED"/>
    <property type="match status" value="1"/>
</dbReference>
<evidence type="ECO:0000313" key="5">
    <source>
        <dbReference type="EMBL" id="CAD6217530.1"/>
    </source>
</evidence>
<dbReference type="EMBL" id="CAJGYO010000003">
    <property type="protein sequence ID" value="CAD6217530.1"/>
    <property type="molecule type" value="Genomic_DNA"/>
</dbReference>
<dbReference type="SMART" id="SM00733">
    <property type="entry name" value="Mterf"/>
    <property type="match status" value="6"/>
</dbReference>
<dbReference type="InterPro" id="IPR038538">
    <property type="entry name" value="MTERF_sf"/>
</dbReference>
<keyword evidence="2" id="KW-0806">Transcription termination</keyword>
<gene>
    <name evidence="5" type="ORF">NCGR_LOCUS11511</name>
</gene>
<feature type="compositionally biased region" description="Pro residues" evidence="4">
    <location>
        <begin position="7"/>
        <end position="22"/>
    </location>
</feature>
<protein>
    <submittedName>
        <fullName evidence="5">Uncharacterized protein</fullName>
    </submittedName>
</protein>
<evidence type="ECO:0000313" key="6">
    <source>
        <dbReference type="Proteomes" id="UP000604825"/>
    </source>
</evidence>
<keyword evidence="2" id="KW-0805">Transcription regulation</keyword>
<dbReference type="InterPro" id="IPR003690">
    <property type="entry name" value="MTERF"/>
</dbReference>
<dbReference type="Proteomes" id="UP000604825">
    <property type="component" value="Unassembled WGS sequence"/>
</dbReference>
<accession>A0A811N8F4</accession>
<dbReference type="OrthoDB" id="637682at2759"/>
<dbReference type="AlphaFoldDB" id="A0A811N8F4"/>
<keyword evidence="6" id="KW-1185">Reference proteome</keyword>
<comment type="similarity">
    <text evidence="1">Belongs to the mTERF family.</text>
</comment>
<sequence length="361" mass="40055">MLRAASPLPPHPHPLPRVPPPLHLHAHRPRTLLPRGLPRRLLRPRTRPSRLISASNPDAILTLLAGTGLSRADIAAVVSADPLLLRASVNNIAPLLALRDRVGLSTPQIVRFLLVASRALRKGDVIPRLEFFISFYGSFEKVLVAAKRNGVLLIASLDRLIKPNIALFRQWGVRDIAQLCSNVPRVLTYNPERVKEFLPRAEQLGVPPTSGMFGHAVAVVSCMSEEKVAAKLEFFKMTLGCSEFEVSTAVSKAPSIIGIYDKILDRKIEFLINEAMMEPRYIVERPVLLSYSLKKRLVPRHYVLKVLQEKGLLNSNKNFFTITNLGVETFKLKFIDCHKDSVPGLADAYAATRAGIVPSEV</sequence>
<reference evidence="5" key="1">
    <citation type="submission" date="2020-10" db="EMBL/GenBank/DDBJ databases">
        <authorList>
            <person name="Han B."/>
            <person name="Lu T."/>
            <person name="Zhao Q."/>
            <person name="Huang X."/>
            <person name="Zhao Y."/>
        </authorList>
    </citation>
    <scope>NUCLEOTIDE SEQUENCE</scope>
</reference>